<name>A0A7K1HG71_9BACT</name>
<keyword evidence="5 10" id="KW-0812">Transmembrane</keyword>
<dbReference type="InterPro" id="IPR000531">
    <property type="entry name" value="Beta-barrel_TonB"/>
</dbReference>
<evidence type="ECO:0000256" key="4">
    <source>
        <dbReference type="ARBA" id="ARBA00022496"/>
    </source>
</evidence>
<dbReference type="InterPro" id="IPR037066">
    <property type="entry name" value="Plug_dom_sf"/>
</dbReference>
<keyword evidence="3 10" id="KW-1134">Transmembrane beta strand</keyword>
<dbReference type="PROSITE" id="PS52016">
    <property type="entry name" value="TONB_DEPENDENT_REC_3"/>
    <property type="match status" value="1"/>
</dbReference>
<dbReference type="SUPFAM" id="SSF56935">
    <property type="entry name" value="Porins"/>
    <property type="match status" value="1"/>
</dbReference>
<keyword evidence="8 10" id="KW-0472">Membrane</keyword>
<dbReference type="NCBIfam" id="TIGR04057">
    <property type="entry name" value="SusC_RagA_signa"/>
    <property type="match status" value="1"/>
</dbReference>
<dbReference type="Pfam" id="PF00593">
    <property type="entry name" value="TonB_dep_Rec_b-barrel"/>
    <property type="match status" value="1"/>
</dbReference>
<proteinExistence type="inferred from homology"/>
<keyword evidence="9 10" id="KW-0998">Cell outer membrane</keyword>
<comment type="caution">
    <text evidence="13">The sequence shown here is derived from an EMBL/GenBank/DDBJ whole genome shotgun (WGS) entry which is preliminary data.</text>
</comment>
<keyword evidence="6" id="KW-0408">Iron</keyword>
<dbReference type="Gene3D" id="2.170.130.10">
    <property type="entry name" value="TonB-dependent receptor, plug domain"/>
    <property type="match status" value="1"/>
</dbReference>
<protein>
    <submittedName>
        <fullName evidence="13">SusC/RagA family TonB-linked outer membrane protein</fullName>
    </submittedName>
</protein>
<dbReference type="SUPFAM" id="SSF49464">
    <property type="entry name" value="Carboxypeptidase regulatory domain-like"/>
    <property type="match status" value="1"/>
</dbReference>
<dbReference type="Pfam" id="PF13715">
    <property type="entry name" value="CarbopepD_reg_2"/>
    <property type="match status" value="1"/>
</dbReference>
<gene>
    <name evidence="13" type="ORF">GMD66_13455</name>
</gene>
<evidence type="ECO:0000256" key="7">
    <source>
        <dbReference type="ARBA" id="ARBA00023077"/>
    </source>
</evidence>
<organism evidence="13 14">
    <name type="scientific">Parabacteroides merdae</name>
    <dbReference type="NCBI Taxonomy" id="46503"/>
    <lineage>
        <taxon>Bacteria</taxon>
        <taxon>Pseudomonadati</taxon>
        <taxon>Bacteroidota</taxon>
        <taxon>Bacteroidia</taxon>
        <taxon>Bacteroidales</taxon>
        <taxon>Tannerellaceae</taxon>
        <taxon>Parabacteroides</taxon>
    </lineage>
</organism>
<dbReference type="RefSeq" id="WP_129943682.1">
    <property type="nucleotide sequence ID" value="NZ_RCYQ01000008.1"/>
</dbReference>
<evidence type="ECO:0000256" key="2">
    <source>
        <dbReference type="ARBA" id="ARBA00022448"/>
    </source>
</evidence>
<dbReference type="SMART" id="SM00965">
    <property type="entry name" value="STN"/>
    <property type="match status" value="1"/>
</dbReference>
<dbReference type="InterPro" id="IPR023997">
    <property type="entry name" value="TonB-dep_OMP_SusC/RagA_CS"/>
</dbReference>
<dbReference type="FunFam" id="2.60.40.1120:FF:000003">
    <property type="entry name" value="Outer membrane protein Omp121"/>
    <property type="match status" value="1"/>
</dbReference>
<dbReference type="EMBL" id="WNCR01000006">
    <property type="protein sequence ID" value="MTU30193.1"/>
    <property type="molecule type" value="Genomic_DNA"/>
</dbReference>
<dbReference type="InterPro" id="IPR023996">
    <property type="entry name" value="TonB-dep_OMP_SusC/RagA"/>
</dbReference>
<dbReference type="InterPro" id="IPR012910">
    <property type="entry name" value="Plug_dom"/>
</dbReference>
<evidence type="ECO:0000259" key="12">
    <source>
        <dbReference type="SMART" id="SM00965"/>
    </source>
</evidence>
<evidence type="ECO:0000256" key="10">
    <source>
        <dbReference type="PROSITE-ProRule" id="PRU01360"/>
    </source>
</evidence>
<accession>A0A7K1HG71</accession>
<dbReference type="AlphaFoldDB" id="A0A7K1HG71"/>
<evidence type="ECO:0000256" key="6">
    <source>
        <dbReference type="ARBA" id="ARBA00023004"/>
    </source>
</evidence>
<evidence type="ECO:0000256" key="3">
    <source>
        <dbReference type="ARBA" id="ARBA00022452"/>
    </source>
</evidence>
<evidence type="ECO:0000313" key="14">
    <source>
        <dbReference type="Proteomes" id="UP000437446"/>
    </source>
</evidence>
<dbReference type="Proteomes" id="UP000437446">
    <property type="component" value="Unassembled WGS sequence"/>
</dbReference>
<dbReference type="Gene3D" id="2.40.170.20">
    <property type="entry name" value="TonB-dependent receptor, beta-barrel domain"/>
    <property type="match status" value="1"/>
</dbReference>
<dbReference type="InterPro" id="IPR039426">
    <property type="entry name" value="TonB-dep_rcpt-like"/>
</dbReference>
<feature type="domain" description="Secretin/TonB short N-terminal" evidence="12">
    <location>
        <begin position="69"/>
        <end position="120"/>
    </location>
</feature>
<dbReference type="InterPro" id="IPR036942">
    <property type="entry name" value="Beta-barrel_TonB_sf"/>
</dbReference>
<keyword evidence="4" id="KW-0410">Iron transport</keyword>
<evidence type="ECO:0000256" key="9">
    <source>
        <dbReference type="ARBA" id="ARBA00023237"/>
    </source>
</evidence>
<dbReference type="Gene3D" id="2.60.40.1120">
    <property type="entry name" value="Carboxypeptidase-like, regulatory domain"/>
    <property type="match status" value="1"/>
</dbReference>
<dbReference type="GO" id="GO:0006826">
    <property type="term" value="P:iron ion transport"/>
    <property type="evidence" value="ECO:0007669"/>
    <property type="project" value="UniProtKB-KW"/>
</dbReference>
<comment type="similarity">
    <text evidence="10 11">Belongs to the TonB-dependent receptor family.</text>
</comment>
<keyword evidence="2 10" id="KW-0813">Transport</keyword>
<keyword evidence="7 11" id="KW-0798">TonB box</keyword>
<dbReference type="Pfam" id="PF07715">
    <property type="entry name" value="Plug"/>
    <property type="match status" value="1"/>
</dbReference>
<sequence length="1149" mass="128629">MQKKYQCQKRRNLLILIEKIPNTMKLSFLFMLISFMSFTAKAAAQKVSVTFNNVKMEKVLSVITKQTGLNVAYSKQVVNLDHRVSIHVEDAEVNHVLDLLVAETNMGYEVKNGKIYLFDKKYERAIQQQEKRKITGVVKDKQGEAIIGANVVVKGTTIGNMTDMDGKFSLEVPSNATLQISYIGYKSTEVPVGKQTFLNILLAEDTEMLEEVVVVGYGTTKRRDVVGSISKISSEDIVKIPSTNLAESLQGMSSGMMVTNNSGHPGSAPQIKIRGLNSINLSTDPLWIIDGMPIHTGASEHTQNGVKGISPISMINPNDIESIEVLKDAAATAIYGSRAAGGVILVTTKSNKGKLTGVKLSYDGGVSKIPFSQNDIFVDSPTWWQLMDKAQANAGNAPIDPTQIMATQFWGERPDMTREEAIATNTDHLDALTQDAYFHQFSLTANKGFETGGVMFSANYRDEKGLIKNNDFKRFTGQFSFNFKPLNSVEMGVNANFVYLKTNGVKSTQGKGNGGWANWRYTLPWYKVYDENSQTGYWAVNSGYNMAAFSDRDLTRNDVDQYRMLGNAYLQWNTPIKGLMIKGEAGVDLIVNNSTFWQSSLLAPVTPFVSRAFEQSVTKSNINYDAYANYNKSFNEMHFLDVTVGAEASRNWSYTRYAEGQDLQTIYPELINPLTMNSMGGYRGGDAYLMGIFARANYKLMDRYLLNASVRRDGHSAFSKDNRWSTFYAFGAGWILTEEDFMKDMEWLNMLKLRGSYGITGNTAVSNSMTYLSWGLEKDKIFGVDYLHGATTVGPMGSKDLKWETTANLDWGFDFGILNNRINGSFAYYTQKISDLILLGNVQPSVGFDKNQIYENVGDLKNWGFEFNVSSVNIENKNFTWKTDFNISTNKNKILKLNAAEQGKGKEEATSIRKEGEALNTYYLANNVGVDSEKGIYMIEQRDKDVWDNNYETTSTGKIIPMTNNNVSNNKMIQHGKTPLPKFYGGLSNTFYYKNFDLNVMFSFAGGHWLMNSLYTVGTQLTSESNTVKDMVGNIWEKAGDNAKYPQLVNGNNYHYDNDGNYSEKTVAYGNVAQTTRFLQRGDYIRLRNLQLGYTLPKSVLNTIKLSNVRFYVGVTNLFTITGYDGLDPETREDLPVPRTVNFGLSLNL</sequence>
<comment type="subcellular location">
    <subcellularLocation>
        <location evidence="1 10">Cell outer membrane</location>
        <topology evidence="1 10">Multi-pass membrane protein</topology>
    </subcellularLocation>
</comment>
<evidence type="ECO:0000256" key="8">
    <source>
        <dbReference type="ARBA" id="ARBA00023136"/>
    </source>
</evidence>
<evidence type="ECO:0000256" key="5">
    <source>
        <dbReference type="ARBA" id="ARBA00022692"/>
    </source>
</evidence>
<dbReference type="InterPro" id="IPR011662">
    <property type="entry name" value="Secretin/TonB_short_N"/>
</dbReference>
<reference evidence="13 14" key="1">
    <citation type="journal article" date="2019" name="Nat. Med.">
        <title>A library of human gut bacterial isolates paired with longitudinal multiomics data enables mechanistic microbiome research.</title>
        <authorList>
            <person name="Poyet M."/>
            <person name="Groussin M."/>
            <person name="Gibbons S.M."/>
            <person name="Avila-Pacheco J."/>
            <person name="Jiang X."/>
            <person name="Kearney S.M."/>
            <person name="Perrotta A.R."/>
            <person name="Berdy B."/>
            <person name="Zhao S."/>
            <person name="Lieberman T.D."/>
            <person name="Swanson P.K."/>
            <person name="Smith M."/>
            <person name="Roesemann S."/>
            <person name="Alexander J.E."/>
            <person name="Rich S.A."/>
            <person name="Livny J."/>
            <person name="Vlamakis H."/>
            <person name="Clish C."/>
            <person name="Bullock K."/>
            <person name="Deik A."/>
            <person name="Scott J."/>
            <person name="Pierce K.A."/>
            <person name="Xavier R.J."/>
            <person name="Alm E.J."/>
        </authorList>
    </citation>
    <scope>NUCLEOTIDE SEQUENCE [LARGE SCALE GENOMIC DNA]</scope>
    <source>
        <strain evidence="13 14">BIOML-A25</strain>
    </source>
</reference>
<keyword evidence="4" id="KW-0406">Ion transport</keyword>
<dbReference type="NCBIfam" id="TIGR04056">
    <property type="entry name" value="OMP_RagA_SusC"/>
    <property type="match status" value="1"/>
</dbReference>
<dbReference type="GO" id="GO:0009279">
    <property type="term" value="C:cell outer membrane"/>
    <property type="evidence" value="ECO:0007669"/>
    <property type="project" value="UniProtKB-SubCell"/>
</dbReference>
<evidence type="ECO:0000313" key="13">
    <source>
        <dbReference type="EMBL" id="MTU30193.1"/>
    </source>
</evidence>
<dbReference type="FunFam" id="2.170.130.10:FF:000008">
    <property type="entry name" value="SusC/RagA family TonB-linked outer membrane protein"/>
    <property type="match status" value="1"/>
</dbReference>
<evidence type="ECO:0000256" key="11">
    <source>
        <dbReference type="RuleBase" id="RU003357"/>
    </source>
</evidence>
<dbReference type="InterPro" id="IPR008969">
    <property type="entry name" value="CarboxyPept-like_regulatory"/>
</dbReference>
<evidence type="ECO:0000256" key="1">
    <source>
        <dbReference type="ARBA" id="ARBA00004571"/>
    </source>
</evidence>